<feature type="domain" description="Tetrapyrrole methylase" evidence="1">
    <location>
        <begin position="4"/>
        <end position="206"/>
    </location>
</feature>
<dbReference type="NCBIfam" id="NF007113">
    <property type="entry name" value="PRK09562.1"/>
    <property type="match status" value="1"/>
</dbReference>
<gene>
    <name evidence="3" type="ORF">MACH08_00640</name>
</gene>
<evidence type="ECO:0000259" key="1">
    <source>
        <dbReference type="Pfam" id="PF00590"/>
    </source>
</evidence>
<evidence type="ECO:0000313" key="3">
    <source>
        <dbReference type="EMBL" id="GLO64280.1"/>
    </source>
</evidence>
<keyword evidence="4" id="KW-1185">Reference proteome</keyword>
<comment type="caution">
    <text evidence="3">The sequence shown here is derived from an EMBL/GenBank/DDBJ whole genome shotgun (WGS) entry which is preliminary data.</text>
</comment>
<dbReference type="InterPro" id="IPR048015">
    <property type="entry name" value="NTP-PPase_MazG-like_N"/>
</dbReference>
<dbReference type="InterPro" id="IPR048011">
    <property type="entry name" value="NTP-PPase_MazG-like_C"/>
</dbReference>
<dbReference type="InterPro" id="IPR035996">
    <property type="entry name" value="4pyrrol_Methylase_sf"/>
</dbReference>
<dbReference type="SUPFAM" id="SSF53790">
    <property type="entry name" value="Tetrapyrrole methylase"/>
    <property type="match status" value="1"/>
</dbReference>
<dbReference type="InterPro" id="IPR011551">
    <property type="entry name" value="NTP_PyrPHydrolase_MazG"/>
</dbReference>
<proteinExistence type="predicted"/>
<dbReference type="CDD" id="cd11529">
    <property type="entry name" value="NTP-PPase_MazG_Cterm"/>
    <property type="match status" value="1"/>
</dbReference>
<dbReference type="Gene3D" id="1.10.287.1080">
    <property type="entry name" value="MazG-like"/>
    <property type="match status" value="2"/>
</dbReference>
<organism evidence="3 4">
    <name type="scientific">Oceanobacillus kimchii</name>
    <dbReference type="NCBI Taxonomy" id="746691"/>
    <lineage>
        <taxon>Bacteria</taxon>
        <taxon>Bacillati</taxon>
        <taxon>Bacillota</taxon>
        <taxon>Bacilli</taxon>
        <taxon>Bacillales</taxon>
        <taxon>Bacillaceae</taxon>
        <taxon>Oceanobacillus</taxon>
    </lineage>
</organism>
<evidence type="ECO:0000259" key="2">
    <source>
        <dbReference type="Pfam" id="PF03819"/>
    </source>
</evidence>
<dbReference type="Proteomes" id="UP001275436">
    <property type="component" value="Unassembled WGS sequence"/>
</dbReference>
<evidence type="ECO:0000313" key="4">
    <source>
        <dbReference type="Proteomes" id="UP001275436"/>
    </source>
</evidence>
<dbReference type="PIRSF" id="PIRSF002845">
    <property type="entry name" value="Ttrprl_mtas_MazG"/>
    <property type="match status" value="1"/>
</dbReference>
<feature type="domain" description="NTP pyrophosphohydrolase MazG-like" evidence="2">
    <location>
        <begin position="393"/>
        <end position="449"/>
    </location>
</feature>
<dbReference type="SUPFAM" id="SSF101386">
    <property type="entry name" value="all-alpha NTP pyrophosphatases"/>
    <property type="match status" value="2"/>
</dbReference>
<dbReference type="CDD" id="cd11528">
    <property type="entry name" value="NTP-PPase_MazG_Nterm"/>
    <property type="match status" value="1"/>
</dbReference>
<dbReference type="EMBL" id="BSKO01000001">
    <property type="protein sequence ID" value="GLO64280.1"/>
    <property type="molecule type" value="Genomic_DNA"/>
</dbReference>
<dbReference type="InterPro" id="IPR035013">
    <property type="entry name" value="YabN_N"/>
</dbReference>
<dbReference type="Pfam" id="PF03819">
    <property type="entry name" value="MazG"/>
    <property type="match status" value="2"/>
</dbReference>
<reference evidence="3 4" key="1">
    <citation type="submission" date="2023-02" db="EMBL/GenBank/DDBJ databases">
        <title>Oceanobacillus kimchii IFOP_LL358 isolated form Alexandrium catenella lab strain.</title>
        <authorList>
            <person name="Gajardo G."/>
            <person name="Ueki S."/>
            <person name="Maruyama F."/>
        </authorList>
    </citation>
    <scope>NUCLEOTIDE SEQUENCE [LARGE SCALE GENOMIC DNA]</scope>
    <source>
        <strain evidence="3 4">IFOP_LL358</strain>
    </source>
</reference>
<sequence length="489" mass="56514">MSKIEIIGLGAGNLDQLPFGMYKKLIQASGPVLTRTIEHPVITELQTEEVKFVSFDHLYEEEETFSIVYERIVTELIHQAKKDNETILYAVPGHPMLAEKTTQLLLAQTEVEVSILGGQSYLDDLFTAMKIDPIDGFQFVDGTDLHRDQLNLKNHLFICQVYDAFIASEVKLTLLEDLPADFEVYIVEAAGSINEQIVKVTLEELDQKMWTSNLISVYVPPVPDELLRHTFNHFRQVMKTLRGPNGCPWDKKQTHESLRYHTIEEVYELIDAIDAEDDDNIMEELGDLLMHVLLHSQIGEDNGYFSIEDVILSITNKMIHRHPHVFSNQNVQDANEVEKNWEELKKEEKGHQRALLLDGIPNHLPSLSTAYKIQKTAAKVGFEWEDVGGVWDKLYEEIEEVKEAVREKNLDEVEDEIGDVLFVMANLARYYNVHPEIALNRANNKFKYRFGYIEDKLLENNRTFENTSLEQMDDYWNEAKKVKKEEENK</sequence>
<name>A0ABQ5TDD6_9BACI</name>
<dbReference type="RefSeq" id="WP_017798823.1">
    <property type="nucleotide sequence ID" value="NZ_BSKO01000001.1"/>
</dbReference>
<protein>
    <submittedName>
        <fullName evidence="3">MazG family protein</fullName>
    </submittedName>
</protein>
<dbReference type="NCBIfam" id="TIGR00444">
    <property type="entry name" value="mazG"/>
    <property type="match status" value="1"/>
</dbReference>
<dbReference type="InterPro" id="IPR024180">
    <property type="entry name" value="Tetrapyrrole_Mease/MazG_pred"/>
</dbReference>
<dbReference type="InterPro" id="IPR000878">
    <property type="entry name" value="4pyrrol_Mease"/>
</dbReference>
<dbReference type="InterPro" id="IPR004518">
    <property type="entry name" value="MazG-like_dom"/>
</dbReference>
<dbReference type="PANTHER" id="PTHR30522">
    <property type="entry name" value="NUCLEOSIDE TRIPHOSPHATE PYROPHOSPHOHYDROLASE"/>
    <property type="match status" value="1"/>
</dbReference>
<feature type="domain" description="NTP pyrophosphohydrolase MazG-like" evidence="2">
    <location>
        <begin position="253"/>
        <end position="326"/>
    </location>
</feature>
<dbReference type="PANTHER" id="PTHR30522:SF0">
    <property type="entry name" value="NUCLEOSIDE TRIPHOSPHATE PYROPHOSPHOHYDROLASE"/>
    <property type="match status" value="1"/>
</dbReference>
<dbReference type="CDD" id="cd11723">
    <property type="entry name" value="YabN_N_like"/>
    <property type="match status" value="1"/>
</dbReference>
<dbReference type="Pfam" id="PF00590">
    <property type="entry name" value="TP_methylase"/>
    <property type="match status" value="1"/>
</dbReference>
<accession>A0ABQ5TDD6</accession>